<feature type="region of interest" description="Disordered" evidence="9">
    <location>
        <begin position="302"/>
        <end position="359"/>
    </location>
</feature>
<dbReference type="InterPro" id="IPR047119">
    <property type="entry name" value="FOXN2/3-like"/>
</dbReference>
<dbReference type="SMART" id="SM00339">
    <property type="entry name" value="FH"/>
    <property type="match status" value="1"/>
</dbReference>
<name>A0A8C9TVX1_SCLFO</name>
<dbReference type="PRINTS" id="PR00053">
    <property type="entry name" value="FORKHEAD"/>
</dbReference>
<evidence type="ECO:0000256" key="7">
    <source>
        <dbReference type="ARBA" id="ARBA00034870"/>
    </source>
</evidence>
<evidence type="ECO:0000256" key="3">
    <source>
        <dbReference type="ARBA" id="ARBA00023125"/>
    </source>
</evidence>
<dbReference type="InterPro" id="IPR018122">
    <property type="entry name" value="TF_fork_head_CS_1"/>
</dbReference>
<dbReference type="Pfam" id="PF00250">
    <property type="entry name" value="Forkhead"/>
    <property type="match status" value="1"/>
</dbReference>
<evidence type="ECO:0000256" key="1">
    <source>
        <dbReference type="ARBA" id="ARBA00004123"/>
    </source>
</evidence>
<protein>
    <recommendedName>
        <fullName evidence="7">Forkhead box protein N3</fullName>
    </recommendedName>
</protein>
<reference evidence="11 12" key="1">
    <citation type="submission" date="2019-04" db="EMBL/GenBank/DDBJ databases">
        <authorList>
            <consortium name="Wellcome Sanger Institute Data Sharing"/>
        </authorList>
    </citation>
    <scope>NUCLEOTIDE SEQUENCE [LARGE SCALE GENOMIC DNA]</scope>
</reference>
<keyword evidence="5 8" id="KW-0539">Nucleus</keyword>
<dbReference type="InterPro" id="IPR036388">
    <property type="entry name" value="WH-like_DNA-bd_sf"/>
</dbReference>
<feature type="compositionally biased region" description="Polar residues" evidence="9">
    <location>
        <begin position="316"/>
        <end position="350"/>
    </location>
</feature>
<reference evidence="11" key="3">
    <citation type="submission" date="2025-09" db="UniProtKB">
        <authorList>
            <consortium name="Ensembl"/>
        </authorList>
    </citation>
    <scope>IDENTIFICATION</scope>
</reference>
<dbReference type="CDD" id="cd20059">
    <property type="entry name" value="FH_FOXN3"/>
    <property type="match status" value="1"/>
</dbReference>
<evidence type="ECO:0000256" key="9">
    <source>
        <dbReference type="SAM" id="MobiDB-lite"/>
    </source>
</evidence>
<keyword evidence="2" id="KW-0805">Transcription regulation</keyword>
<evidence type="ECO:0000259" key="10">
    <source>
        <dbReference type="PROSITE" id="PS50039"/>
    </source>
</evidence>
<sequence>MGPVMLPSKKAEGSGVTVASRQSPLYLAGSLGEALQEAVVLEPRLPLSLPLPLPLPLPAVRPEDEELTSLSWLHETADLLNSFGGDAVLRSVSPITQEPGWHTPPSPVPLGHGVYCGPNAKPPYSFSCLIFMAIEDAPSKRLAVKDIYGWILEHFPYFANAPTGWKNSVRHNLSLNKCFKKVDKDRTQNIGKGSLWCIDPEYRQNLIQALKKTPFHAYSQVLTMPSTSPEAFQSISSPLWSGNTFFQKNGGLLLQVPQGVICNGAQMVSQGLFPDIRPLVIKTIGSRTTTDRSVLDNYHMTGDSNISVNNKHKQDQNYSNAKSSLLHSGPSTSPSPGDESSNPCDSTSSNIEDDGGDWPRKVVTELLPDATHLAQHKKQLHWTKAKPRGDTLPLKKRRTEKPPESDDEEMKEAAGSLLHLAGVWACLNNITNRTAKGQKEQKESLKN</sequence>
<feature type="DNA-binding region" description="Fork-head" evidence="8">
    <location>
        <begin position="121"/>
        <end position="208"/>
    </location>
</feature>
<dbReference type="OrthoDB" id="5954824at2759"/>
<feature type="region of interest" description="Disordered" evidence="9">
    <location>
        <begin position="375"/>
        <end position="413"/>
    </location>
</feature>
<dbReference type="GO" id="GO:0005634">
    <property type="term" value="C:nucleus"/>
    <property type="evidence" value="ECO:0007669"/>
    <property type="project" value="UniProtKB-SubCell"/>
</dbReference>
<evidence type="ECO:0000256" key="8">
    <source>
        <dbReference type="PROSITE-ProRule" id="PRU00089"/>
    </source>
</evidence>
<dbReference type="GeneTree" id="ENSGT00940000166774"/>
<dbReference type="PROSITE" id="PS50039">
    <property type="entry name" value="FORK_HEAD_3"/>
    <property type="match status" value="1"/>
</dbReference>
<proteinExistence type="predicted"/>
<evidence type="ECO:0000256" key="4">
    <source>
        <dbReference type="ARBA" id="ARBA00023163"/>
    </source>
</evidence>
<evidence type="ECO:0000256" key="6">
    <source>
        <dbReference type="ARBA" id="ARBA00034657"/>
    </source>
</evidence>
<dbReference type="GO" id="GO:0003700">
    <property type="term" value="F:DNA-binding transcription factor activity"/>
    <property type="evidence" value="ECO:0007669"/>
    <property type="project" value="InterPro"/>
</dbReference>
<reference evidence="11" key="2">
    <citation type="submission" date="2025-08" db="UniProtKB">
        <authorList>
            <consortium name="Ensembl"/>
        </authorList>
    </citation>
    <scope>IDENTIFICATION</scope>
</reference>
<dbReference type="PROSITE" id="PS00658">
    <property type="entry name" value="FORK_HEAD_2"/>
    <property type="match status" value="1"/>
</dbReference>
<dbReference type="AlphaFoldDB" id="A0A8C9TVX1"/>
<keyword evidence="3 8" id="KW-0238">DNA-binding</keyword>
<comment type="function">
    <text evidence="6">Acts as a transcriptional repressor. May be involved in DNA damage-inducible cell cycle arrests (checkpoints).</text>
</comment>
<dbReference type="GO" id="GO:0000987">
    <property type="term" value="F:cis-regulatory region sequence-specific DNA binding"/>
    <property type="evidence" value="ECO:0007669"/>
    <property type="project" value="TreeGrafter"/>
</dbReference>
<dbReference type="Ensembl" id="ENSSFOT00015048504.1">
    <property type="protein sequence ID" value="ENSSFOP00015053662.1"/>
    <property type="gene ID" value="ENSSFOG00015022318.2"/>
</dbReference>
<feature type="domain" description="Fork-head" evidence="10">
    <location>
        <begin position="121"/>
        <end position="208"/>
    </location>
</feature>
<keyword evidence="12" id="KW-1185">Reference proteome</keyword>
<evidence type="ECO:0000256" key="2">
    <source>
        <dbReference type="ARBA" id="ARBA00023015"/>
    </source>
</evidence>
<dbReference type="PANTHER" id="PTHR13962:SF32">
    <property type="entry name" value="FORKHEAD BOX PROTEIN N3"/>
    <property type="match status" value="1"/>
</dbReference>
<dbReference type="SUPFAM" id="SSF46785">
    <property type="entry name" value="Winged helix' DNA-binding domain"/>
    <property type="match status" value="1"/>
</dbReference>
<dbReference type="PANTHER" id="PTHR13962">
    <property type="entry name" value="FORKHEAD BOX PROTEIN N3-LIKE PROTEIN-RELATED"/>
    <property type="match status" value="1"/>
</dbReference>
<comment type="subcellular location">
    <subcellularLocation>
        <location evidence="1 8">Nucleus</location>
    </subcellularLocation>
</comment>
<evidence type="ECO:0000313" key="12">
    <source>
        <dbReference type="Proteomes" id="UP000694397"/>
    </source>
</evidence>
<dbReference type="InterPro" id="IPR030456">
    <property type="entry name" value="TF_fork_head_CS_2"/>
</dbReference>
<organism evidence="11 12">
    <name type="scientific">Scleropages formosus</name>
    <name type="common">Asian bonytongue</name>
    <name type="synonym">Osteoglossum formosum</name>
    <dbReference type="NCBI Taxonomy" id="113540"/>
    <lineage>
        <taxon>Eukaryota</taxon>
        <taxon>Metazoa</taxon>
        <taxon>Chordata</taxon>
        <taxon>Craniata</taxon>
        <taxon>Vertebrata</taxon>
        <taxon>Euteleostomi</taxon>
        <taxon>Actinopterygii</taxon>
        <taxon>Neopterygii</taxon>
        <taxon>Teleostei</taxon>
        <taxon>Osteoglossocephala</taxon>
        <taxon>Osteoglossomorpha</taxon>
        <taxon>Osteoglossiformes</taxon>
        <taxon>Osteoglossidae</taxon>
        <taxon>Scleropages</taxon>
    </lineage>
</organism>
<dbReference type="Proteomes" id="UP000694397">
    <property type="component" value="Chromosome 1"/>
</dbReference>
<evidence type="ECO:0000256" key="5">
    <source>
        <dbReference type="ARBA" id="ARBA00023242"/>
    </source>
</evidence>
<dbReference type="PROSITE" id="PS00657">
    <property type="entry name" value="FORK_HEAD_1"/>
    <property type="match status" value="1"/>
</dbReference>
<accession>A0A8C9TVX1</accession>
<dbReference type="InterPro" id="IPR047404">
    <property type="entry name" value="FH_FOXN3"/>
</dbReference>
<feature type="compositionally biased region" description="Basic residues" evidence="9">
    <location>
        <begin position="375"/>
        <end position="386"/>
    </location>
</feature>
<dbReference type="InterPro" id="IPR036390">
    <property type="entry name" value="WH_DNA-bd_sf"/>
</dbReference>
<keyword evidence="4" id="KW-0804">Transcription</keyword>
<dbReference type="InterPro" id="IPR001766">
    <property type="entry name" value="Fork_head_dom"/>
</dbReference>
<evidence type="ECO:0000313" key="11">
    <source>
        <dbReference type="Ensembl" id="ENSSFOP00015053662.1"/>
    </source>
</evidence>
<dbReference type="Gene3D" id="1.10.10.10">
    <property type="entry name" value="Winged helix-like DNA-binding domain superfamily/Winged helix DNA-binding domain"/>
    <property type="match status" value="1"/>
</dbReference>